<sequence>MNKIAMKHFLILSIILGFLNLTASENLPRTTSIDKIKVGKILPSSNLTSKKIKYFLDGEKASFINLSRTQIMTLDFCCGGSGEVQRINVKFFDKNLTKDYMNSSKIKDFTTNSGIKLGDKQEQILKKLGKPNDLQEENTTSIVTYITEQNESKLLQEFDMPLYYEKFIFSNGVLKEYEFGFEYP</sequence>
<accession>A0A0M4TNS5</accession>
<dbReference type="EMBL" id="CP012541">
    <property type="protein sequence ID" value="ALF48151.1"/>
    <property type="molecule type" value="Genomic_DNA"/>
</dbReference>
<dbReference type="Proteomes" id="UP000066049">
    <property type="component" value="Chromosome"/>
</dbReference>
<gene>
    <name evidence="1" type="ORF">CCON33237_1502</name>
</gene>
<dbReference type="AlphaFoldDB" id="A0A0M4TNS5"/>
<dbReference type="RefSeq" id="WP_199906613.1">
    <property type="nucleotide sequence ID" value="NZ_CABMKQ010000040.1"/>
</dbReference>
<dbReference type="PATRIC" id="fig|199.248.peg.1551"/>
<organism evidence="1 2">
    <name type="scientific">Campylobacter concisus</name>
    <dbReference type="NCBI Taxonomy" id="199"/>
    <lineage>
        <taxon>Bacteria</taxon>
        <taxon>Pseudomonadati</taxon>
        <taxon>Campylobacterota</taxon>
        <taxon>Epsilonproteobacteria</taxon>
        <taxon>Campylobacterales</taxon>
        <taxon>Campylobacteraceae</taxon>
        <taxon>Campylobacter</taxon>
    </lineage>
</organism>
<evidence type="ECO:0000313" key="1">
    <source>
        <dbReference type="EMBL" id="ALF48151.1"/>
    </source>
</evidence>
<proteinExistence type="predicted"/>
<dbReference type="GeneID" id="64571826"/>
<dbReference type="KEGG" id="ccoc:CCON33237_1502"/>
<reference evidence="2" key="1">
    <citation type="submission" date="2015-08" db="EMBL/GenBank/DDBJ databases">
        <title>Comparative genomics of the Campylobacter concisus group.</title>
        <authorList>
            <person name="Miller W.G."/>
            <person name="Yee E."/>
            <person name="Chapman M.H."/>
            <person name="Huynh S."/>
            <person name="Bono J.L."/>
            <person name="On S.L.W."/>
            <person name="St Leger J."/>
            <person name="Foster G."/>
            <person name="Parker C.T."/>
        </authorList>
    </citation>
    <scope>NUCLEOTIDE SEQUENCE [LARGE SCALE GENOMIC DNA]</scope>
    <source>
        <strain evidence="2">ATCC 33237</strain>
    </source>
</reference>
<evidence type="ECO:0000313" key="2">
    <source>
        <dbReference type="Proteomes" id="UP000066049"/>
    </source>
</evidence>
<protein>
    <submittedName>
        <fullName evidence="1">Uncharacterized protein</fullName>
    </submittedName>
</protein>
<name>A0A0M4TNS5_9BACT</name>